<organism evidence="1">
    <name type="scientific">freshwater metagenome</name>
    <dbReference type="NCBI Taxonomy" id="449393"/>
    <lineage>
        <taxon>unclassified sequences</taxon>
        <taxon>metagenomes</taxon>
        <taxon>ecological metagenomes</taxon>
    </lineage>
</organism>
<dbReference type="EMBL" id="CAFBQV010000121">
    <property type="protein sequence ID" value="CAB5065509.1"/>
    <property type="molecule type" value="Genomic_DNA"/>
</dbReference>
<reference evidence="1" key="1">
    <citation type="submission" date="2020-05" db="EMBL/GenBank/DDBJ databases">
        <authorList>
            <person name="Chiriac C."/>
            <person name="Salcher M."/>
            <person name="Ghai R."/>
            <person name="Kavagutti S V."/>
        </authorList>
    </citation>
    <scope>NUCLEOTIDE SEQUENCE</scope>
</reference>
<dbReference type="AlphaFoldDB" id="A0A6J7UHL6"/>
<accession>A0A6J7UHL6</accession>
<evidence type="ECO:0000313" key="1">
    <source>
        <dbReference type="EMBL" id="CAB5065509.1"/>
    </source>
</evidence>
<proteinExistence type="predicted"/>
<name>A0A6J7UHL6_9ZZZZ</name>
<gene>
    <name evidence="1" type="ORF">UFOPK4345_00821</name>
</gene>
<sequence>MIRLGSLAGYPFEGPRALAGWTAPPMAAVWAVMYKPSETKQDFAVIYVDHSEDLSKEAFPFRHRAFPCWANRAGSKFNLYICTYEVPGGLKSHREQIARELISVYKPSCNTDQYDQSWRSEWIGEYQAPTTGPLTTDRDPNQ</sequence>
<protein>
    <submittedName>
        <fullName evidence="1">Unannotated protein</fullName>
    </submittedName>
</protein>